<dbReference type="NCBIfam" id="TIGR00254">
    <property type="entry name" value="GGDEF"/>
    <property type="match status" value="1"/>
</dbReference>
<evidence type="ECO:0000259" key="2">
    <source>
        <dbReference type="PROSITE" id="PS50885"/>
    </source>
</evidence>
<dbReference type="SMART" id="SM00267">
    <property type="entry name" value="GGDEF"/>
    <property type="match status" value="1"/>
</dbReference>
<dbReference type="Gene3D" id="3.30.70.270">
    <property type="match status" value="1"/>
</dbReference>
<dbReference type="InterPro" id="IPR000160">
    <property type="entry name" value="GGDEF_dom"/>
</dbReference>
<keyword evidence="1" id="KW-1133">Transmembrane helix</keyword>
<feature type="transmembrane region" description="Helical" evidence="1">
    <location>
        <begin position="237"/>
        <end position="259"/>
    </location>
</feature>
<dbReference type="AlphaFoldDB" id="A0A1J5SRE0"/>
<dbReference type="SUPFAM" id="SSF55073">
    <property type="entry name" value="Nucleotide cyclase"/>
    <property type="match status" value="1"/>
</dbReference>
<dbReference type="FunFam" id="3.30.70.270:FF:000001">
    <property type="entry name" value="Diguanylate cyclase domain protein"/>
    <property type="match status" value="1"/>
</dbReference>
<gene>
    <name evidence="4" type="primary">cph2_20</name>
    <name evidence="4" type="ORF">GALL_112030</name>
</gene>
<keyword evidence="1" id="KW-0472">Membrane</keyword>
<comment type="caution">
    <text evidence="4">The sequence shown here is derived from an EMBL/GenBank/DDBJ whole genome shotgun (WGS) entry which is preliminary data.</text>
</comment>
<dbReference type="PROSITE" id="PS50885">
    <property type="entry name" value="HAMP"/>
    <property type="match status" value="1"/>
</dbReference>
<organism evidence="4">
    <name type="scientific">mine drainage metagenome</name>
    <dbReference type="NCBI Taxonomy" id="410659"/>
    <lineage>
        <taxon>unclassified sequences</taxon>
        <taxon>metagenomes</taxon>
        <taxon>ecological metagenomes</taxon>
    </lineage>
</organism>
<accession>A0A1J5SRE0</accession>
<dbReference type="CDD" id="cd01949">
    <property type="entry name" value="GGDEF"/>
    <property type="match status" value="1"/>
</dbReference>
<dbReference type="GO" id="GO:0005886">
    <property type="term" value="C:plasma membrane"/>
    <property type="evidence" value="ECO:0007669"/>
    <property type="project" value="TreeGrafter"/>
</dbReference>
<dbReference type="InterPro" id="IPR050469">
    <property type="entry name" value="Diguanylate_Cyclase"/>
</dbReference>
<sequence length="508" mass="56464">MSATYAPDIPPNDDIKARFTLSYILSHKYGSTTKGRLFNFYGVIPEKGFPIYQDADIAKAFTYSGPEALKLDTYEFYYRGFGSPDHNTFFTRMYWDYSNNAWMTTVATPDIADASGKHRILACVDVLLDELMRRIAHPAIQGAHSTLFLDDSEGTLIYHPDFMDAIKKSEGHASIKSLKIENDYPLLAASKTVALGKVALVDTKDDIIAVGRIPETPGILTIHYPRALMQPAVLQNLAIVIALGFLTLLVEIFIIRSILQNQVAIPLSRLIRATKLLGSSKDRLDTSDLPTQSQGEVGELARDFSLMAKNIQDVHEQLEIKVHERTVALEAANQKLMALSETDQLTGIANRRCFDKVLASEWRRAQRTSSCLMLAMIDVDWFKKYNDHYGHQAGDDCLRSVAQTIAAHTNRAGDLVARYGGEEFALIITTTNPENTLTFAQRLCEALEKLNLPHAMSEFGHVTVSIGIAYTTNAKDTSAEDLLRKADEALYSAKEQGRNQAVLYATTS</sequence>
<protein>
    <submittedName>
        <fullName evidence="4">Phytochrome-like protein cph2</fullName>
    </submittedName>
</protein>
<dbReference type="PROSITE" id="PS50887">
    <property type="entry name" value="GGDEF"/>
    <property type="match status" value="1"/>
</dbReference>
<dbReference type="GO" id="GO:0052621">
    <property type="term" value="F:diguanylate cyclase activity"/>
    <property type="evidence" value="ECO:0007669"/>
    <property type="project" value="TreeGrafter"/>
</dbReference>
<dbReference type="PANTHER" id="PTHR45138:SF9">
    <property type="entry name" value="DIGUANYLATE CYCLASE DGCM-RELATED"/>
    <property type="match status" value="1"/>
</dbReference>
<keyword evidence="1" id="KW-0812">Transmembrane</keyword>
<dbReference type="InterPro" id="IPR029787">
    <property type="entry name" value="Nucleotide_cyclase"/>
</dbReference>
<evidence type="ECO:0000259" key="3">
    <source>
        <dbReference type="PROSITE" id="PS50887"/>
    </source>
</evidence>
<dbReference type="InterPro" id="IPR043128">
    <property type="entry name" value="Rev_trsase/Diguanyl_cyclase"/>
</dbReference>
<feature type="domain" description="HAMP" evidence="2">
    <location>
        <begin position="261"/>
        <end position="316"/>
    </location>
</feature>
<evidence type="ECO:0000256" key="1">
    <source>
        <dbReference type="SAM" id="Phobius"/>
    </source>
</evidence>
<dbReference type="InterPro" id="IPR003660">
    <property type="entry name" value="HAMP_dom"/>
</dbReference>
<name>A0A1J5SRE0_9ZZZZ</name>
<evidence type="ECO:0000313" key="4">
    <source>
        <dbReference type="EMBL" id="OIR06597.1"/>
    </source>
</evidence>
<dbReference type="GO" id="GO:0043709">
    <property type="term" value="P:cell adhesion involved in single-species biofilm formation"/>
    <property type="evidence" value="ECO:0007669"/>
    <property type="project" value="TreeGrafter"/>
</dbReference>
<dbReference type="GO" id="GO:0007165">
    <property type="term" value="P:signal transduction"/>
    <property type="evidence" value="ECO:0007669"/>
    <property type="project" value="InterPro"/>
</dbReference>
<proteinExistence type="predicted"/>
<reference evidence="4" key="1">
    <citation type="submission" date="2016-10" db="EMBL/GenBank/DDBJ databases">
        <title>Sequence of Gallionella enrichment culture.</title>
        <authorList>
            <person name="Poehlein A."/>
            <person name="Muehling M."/>
            <person name="Daniel R."/>
        </authorList>
    </citation>
    <scope>NUCLEOTIDE SEQUENCE</scope>
</reference>
<dbReference type="EMBL" id="MLJW01000042">
    <property type="protein sequence ID" value="OIR06597.1"/>
    <property type="molecule type" value="Genomic_DNA"/>
</dbReference>
<dbReference type="Pfam" id="PF00990">
    <property type="entry name" value="GGDEF"/>
    <property type="match status" value="1"/>
</dbReference>
<dbReference type="PANTHER" id="PTHR45138">
    <property type="entry name" value="REGULATORY COMPONENTS OF SENSORY TRANSDUCTION SYSTEM"/>
    <property type="match status" value="1"/>
</dbReference>
<feature type="domain" description="GGDEF" evidence="3">
    <location>
        <begin position="370"/>
        <end position="506"/>
    </location>
</feature>
<dbReference type="GO" id="GO:1902201">
    <property type="term" value="P:negative regulation of bacterial-type flagellum-dependent cell motility"/>
    <property type="evidence" value="ECO:0007669"/>
    <property type="project" value="TreeGrafter"/>
</dbReference>
<dbReference type="Gene3D" id="6.10.340.10">
    <property type="match status" value="1"/>
</dbReference>
<dbReference type="Gene3D" id="3.30.450.20">
    <property type="entry name" value="PAS domain"/>
    <property type="match status" value="2"/>
</dbReference>
<dbReference type="CDD" id="cd06225">
    <property type="entry name" value="HAMP"/>
    <property type="match status" value="1"/>
</dbReference>